<protein>
    <submittedName>
        <fullName evidence="2">Uncharacterized protein</fullName>
    </submittedName>
</protein>
<sequence>MWISKPVTSLTGVLGRGPLKEVGWGRVCIRVGYLQIPLNVLPKSYDRKPLQVPLRHAYKIPDDRRTKEKKPPIQKQKKEGKKHLDLDMYVCMTRRKPPKQDPLTSRGISHFCLFFFLFWNHVKSNAVFVQQASGYCLILFTRGCMCSISVLET</sequence>
<dbReference type="Proteomes" id="UP000241462">
    <property type="component" value="Unassembled WGS sequence"/>
</dbReference>
<evidence type="ECO:0000313" key="2">
    <source>
        <dbReference type="EMBL" id="PSR84290.1"/>
    </source>
</evidence>
<keyword evidence="3" id="KW-1185">Reference proteome</keyword>
<dbReference type="InParanoid" id="A0A2T3A7I6"/>
<proteinExistence type="predicted"/>
<accession>A0A2T3A7I6</accession>
<organism evidence="2 3">
    <name type="scientific">Coniella lustricola</name>
    <dbReference type="NCBI Taxonomy" id="2025994"/>
    <lineage>
        <taxon>Eukaryota</taxon>
        <taxon>Fungi</taxon>
        <taxon>Dikarya</taxon>
        <taxon>Ascomycota</taxon>
        <taxon>Pezizomycotina</taxon>
        <taxon>Sordariomycetes</taxon>
        <taxon>Sordariomycetidae</taxon>
        <taxon>Diaporthales</taxon>
        <taxon>Schizoparmaceae</taxon>
        <taxon>Coniella</taxon>
    </lineage>
</organism>
<evidence type="ECO:0000256" key="1">
    <source>
        <dbReference type="SAM" id="MobiDB-lite"/>
    </source>
</evidence>
<feature type="compositionally biased region" description="Basic and acidic residues" evidence="1">
    <location>
        <begin position="59"/>
        <end position="71"/>
    </location>
</feature>
<name>A0A2T3A7I6_9PEZI</name>
<gene>
    <name evidence="2" type="ORF">BD289DRAFT_434522</name>
</gene>
<evidence type="ECO:0000313" key="3">
    <source>
        <dbReference type="Proteomes" id="UP000241462"/>
    </source>
</evidence>
<dbReference type="EMBL" id="KZ678446">
    <property type="protein sequence ID" value="PSR84290.1"/>
    <property type="molecule type" value="Genomic_DNA"/>
</dbReference>
<dbReference type="AlphaFoldDB" id="A0A2T3A7I6"/>
<feature type="region of interest" description="Disordered" evidence="1">
    <location>
        <begin position="59"/>
        <end position="81"/>
    </location>
</feature>
<reference evidence="2 3" key="1">
    <citation type="journal article" date="2018" name="Mycol. Prog.">
        <title>Coniella lustricola, a new species from submerged detritus.</title>
        <authorList>
            <person name="Raudabaugh D.B."/>
            <person name="Iturriaga T."/>
            <person name="Carver A."/>
            <person name="Mondo S."/>
            <person name="Pangilinan J."/>
            <person name="Lipzen A."/>
            <person name="He G."/>
            <person name="Amirebrahimi M."/>
            <person name="Grigoriev I.V."/>
            <person name="Miller A.N."/>
        </authorList>
    </citation>
    <scope>NUCLEOTIDE SEQUENCE [LARGE SCALE GENOMIC DNA]</scope>
    <source>
        <strain evidence="2 3">B22-T-1</strain>
    </source>
</reference>